<organism evidence="3 4">
    <name type="scientific">Periweissella beninensis</name>
    <dbReference type="NCBI Taxonomy" id="504936"/>
    <lineage>
        <taxon>Bacteria</taxon>
        <taxon>Bacillati</taxon>
        <taxon>Bacillota</taxon>
        <taxon>Bacilli</taxon>
        <taxon>Lactobacillales</taxon>
        <taxon>Lactobacillaceae</taxon>
        <taxon>Periweissella</taxon>
    </lineage>
</organism>
<dbReference type="EMBL" id="JAGMVS010000075">
    <property type="protein sequence ID" value="MCM2438062.1"/>
    <property type="molecule type" value="Genomic_DNA"/>
</dbReference>
<reference evidence="3" key="1">
    <citation type="submission" date="2021-04" db="EMBL/GenBank/DDBJ databases">
        <title>Taxonomic assessment of Weissella genus.</title>
        <authorList>
            <person name="Fanelli F."/>
            <person name="Chieffi D."/>
            <person name="Dell'Aquila A."/>
            <person name="Gyu-Sung C."/>
            <person name="Franz C.M.A.P."/>
            <person name="Fusco V."/>
        </authorList>
    </citation>
    <scope>NUCLEOTIDE SEQUENCE</scope>
    <source>
        <strain evidence="3">LMG 25373</strain>
    </source>
</reference>
<comment type="subcellular location">
    <subcellularLocation>
        <location evidence="2">Cytoplasm</location>
    </subcellularLocation>
</comment>
<dbReference type="Proteomes" id="UP001057481">
    <property type="component" value="Unassembled WGS sequence"/>
</dbReference>
<gene>
    <name evidence="3" type="primary">yvcK</name>
    <name evidence="3" type="ORF">KAK10_09145</name>
</gene>
<dbReference type="SUPFAM" id="SSF142338">
    <property type="entry name" value="CofD-like"/>
    <property type="match status" value="1"/>
</dbReference>
<keyword evidence="4" id="KW-1185">Reference proteome</keyword>
<keyword evidence="1 2" id="KW-0963">Cytoplasm</keyword>
<comment type="similarity">
    <text evidence="2">Belongs to the gluconeogenesis factor family.</text>
</comment>
<dbReference type="HAMAP" id="MF_00973">
    <property type="entry name" value="Gluconeogen_factor"/>
    <property type="match status" value="1"/>
</dbReference>
<dbReference type="InterPro" id="IPR038136">
    <property type="entry name" value="CofD-like_dom_sf"/>
</dbReference>
<evidence type="ECO:0000313" key="3">
    <source>
        <dbReference type="EMBL" id="MCM2438062.1"/>
    </source>
</evidence>
<dbReference type="NCBIfam" id="TIGR01826">
    <property type="entry name" value="CofD_related"/>
    <property type="match status" value="1"/>
</dbReference>
<dbReference type="InterPro" id="IPR010119">
    <property type="entry name" value="Gluconeogen_factor"/>
</dbReference>
<dbReference type="PANTHER" id="PTHR30135:SF3">
    <property type="entry name" value="GLUCONEOGENESIS FACTOR-RELATED"/>
    <property type="match status" value="1"/>
</dbReference>
<evidence type="ECO:0000256" key="1">
    <source>
        <dbReference type="ARBA" id="ARBA00022490"/>
    </source>
</evidence>
<protein>
    <recommendedName>
        <fullName evidence="2">Putative gluconeogenesis factor</fullName>
    </recommendedName>
</protein>
<evidence type="ECO:0000313" key="4">
    <source>
        <dbReference type="Proteomes" id="UP001057481"/>
    </source>
</evidence>
<dbReference type="PANTHER" id="PTHR30135">
    <property type="entry name" value="UNCHARACTERIZED PROTEIN YVCK-RELATED"/>
    <property type="match status" value="1"/>
</dbReference>
<dbReference type="Gene3D" id="3.40.50.10680">
    <property type="entry name" value="CofD-like domains"/>
    <property type="match status" value="1"/>
</dbReference>
<dbReference type="InterPro" id="IPR002882">
    <property type="entry name" value="CofD"/>
</dbReference>
<comment type="function">
    <text evidence="2">Required for morphogenesis under gluconeogenic growth conditions.</text>
</comment>
<dbReference type="CDD" id="cd07187">
    <property type="entry name" value="YvcK_like"/>
    <property type="match status" value="1"/>
</dbReference>
<accession>A0ABT0VJS2</accession>
<sequence length="329" mass="36102">MKRSFVRKVVIIGGGSGLPVVLKALKKEHVDITAVVTVADDGGSSGLLRNYINVVPPGDIRNVMVVLSTLDPVYLKVFQYRFKSGDDFFAGHSIGNLIIAAMQEMDLNIFDAVQKLSKMMEVKGQIYPVANEPLVLHAKFADGSTLIGEAKITKAHKVIEKVWVEPQTDSTSKKAKAVPQVITAIAQADQIILGPGSLYTSILPNLTISDVALALKTTRADVVYISNIMTQKGETDNFSDGDHVEVINQHVGANVITHTIVNTTEVPEDYIDWQRWNEVSKQVRHDSNQLKKIGVIEIKADLLELRDNGAFHNGQGVVDQLMKILARKN</sequence>
<dbReference type="Pfam" id="PF01933">
    <property type="entry name" value="CofD"/>
    <property type="match status" value="1"/>
</dbReference>
<evidence type="ECO:0000256" key="2">
    <source>
        <dbReference type="HAMAP-Rule" id="MF_00973"/>
    </source>
</evidence>
<comment type="caution">
    <text evidence="3">The sequence shown here is derived from an EMBL/GenBank/DDBJ whole genome shotgun (WGS) entry which is preliminary data.</text>
</comment>
<name>A0ABT0VJS2_9LACO</name>
<proteinExistence type="inferred from homology"/>